<dbReference type="GO" id="GO:0016829">
    <property type="term" value="F:lyase activity"/>
    <property type="evidence" value="ECO:0007669"/>
    <property type="project" value="UniProtKB-KW"/>
</dbReference>
<evidence type="ECO:0000313" key="2">
    <source>
        <dbReference type="EMBL" id="KIM69216.1"/>
    </source>
</evidence>
<dbReference type="PANTHER" id="PTHR40124:SF1">
    <property type="entry name" value="DISAGGREGATASE RELATED REPEAT PROTEIN"/>
    <property type="match status" value="1"/>
</dbReference>
<sequence length="327" mass="35012">MASTLVPPATVAAQYSLTTSTSLPFPTASQSSEDAQAFMTSQWSLYNGHVSWGGSDIAFVSDPFPNNSAPVSATNTSLPANPVLQITYPEGSYSGGTGGAQWYSQWKSNDGSTFNSMLLSYELAFDSDFDWVKGGKLPGLRGGPDTFGCSGGTQPTGDDCFSTRLMWRSGAVGEVYAYMLTPNDLCSESNIQCNSDYGISVGRGAFSFASGWWMRVALLVQMNDPPDVANGHIALYFNDILALSQKNIQFRNGASVDIGGIYFSTFFGGSDSSWATPQTVRTYYRNLQLYGSSAPSNLTGTKVGGATRLNNLSWAFILVNFVVCTSL</sequence>
<keyword evidence="3" id="KW-1185">Reference proteome</keyword>
<dbReference type="EMBL" id="KN822007">
    <property type="protein sequence ID" value="KIM69216.1"/>
    <property type="molecule type" value="Genomic_DNA"/>
</dbReference>
<evidence type="ECO:0000313" key="3">
    <source>
        <dbReference type="Proteomes" id="UP000053989"/>
    </source>
</evidence>
<dbReference type="Proteomes" id="UP000053989">
    <property type="component" value="Unassembled WGS sequence"/>
</dbReference>
<accession>A0A0C3EN04</accession>
<dbReference type="AlphaFoldDB" id="A0A0C3EN04"/>
<dbReference type="Gene3D" id="2.60.120.200">
    <property type="match status" value="1"/>
</dbReference>
<name>A0A0C3EN04_9AGAM</name>
<gene>
    <name evidence="2" type="ORF">SCLCIDRAFT_103506</name>
</gene>
<reference evidence="3" key="2">
    <citation type="submission" date="2015-01" db="EMBL/GenBank/DDBJ databases">
        <title>Evolutionary Origins and Diversification of the Mycorrhizal Mutualists.</title>
        <authorList>
            <consortium name="DOE Joint Genome Institute"/>
            <consortium name="Mycorrhizal Genomics Consortium"/>
            <person name="Kohler A."/>
            <person name="Kuo A."/>
            <person name="Nagy L.G."/>
            <person name="Floudas D."/>
            <person name="Copeland A."/>
            <person name="Barry K.W."/>
            <person name="Cichocki N."/>
            <person name="Veneault-Fourrey C."/>
            <person name="LaButti K."/>
            <person name="Lindquist E.A."/>
            <person name="Lipzen A."/>
            <person name="Lundell T."/>
            <person name="Morin E."/>
            <person name="Murat C."/>
            <person name="Riley R."/>
            <person name="Ohm R."/>
            <person name="Sun H."/>
            <person name="Tunlid A."/>
            <person name="Henrissat B."/>
            <person name="Grigoriev I.V."/>
            <person name="Hibbett D.S."/>
            <person name="Martin F."/>
        </authorList>
    </citation>
    <scope>NUCLEOTIDE SEQUENCE [LARGE SCALE GENOMIC DNA]</scope>
    <source>
        <strain evidence="3">Foug A</strain>
    </source>
</reference>
<dbReference type="PANTHER" id="PTHR40124">
    <property type="match status" value="1"/>
</dbReference>
<protein>
    <submittedName>
        <fullName evidence="2">Polysaccharide lyase family 14 protein</fullName>
    </submittedName>
</protein>
<reference evidence="2 3" key="1">
    <citation type="submission" date="2014-04" db="EMBL/GenBank/DDBJ databases">
        <authorList>
            <consortium name="DOE Joint Genome Institute"/>
            <person name="Kuo A."/>
            <person name="Kohler A."/>
            <person name="Nagy L.G."/>
            <person name="Floudas D."/>
            <person name="Copeland A."/>
            <person name="Barry K.W."/>
            <person name="Cichocki N."/>
            <person name="Veneault-Fourrey C."/>
            <person name="LaButti K."/>
            <person name="Lindquist E.A."/>
            <person name="Lipzen A."/>
            <person name="Lundell T."/>
            <person name="Morin E."/>
            <person name="Murat C."/>
            <person name="Sun H."/>
            <person name="Tunlid A."/>
            <person name="Henrissat B."/>
            <person name="Grigoriev I.V."/>
            <person name="Hibbett D.S."/>
            <person name="Martin F."/>
            <person name="Nordberg H.P."/>
            <person name="Cantor M.N."/>
            <person name="Hua S.X."/>
        </authorList>
    </citation>
    <scope>NUCLEOTIDE SEQUENCE [LARGE SCALE GENOMIC DNA]</scope>
    <source>
        <strain evidence="2 3">Foug A</strain>
    </source>
</reference>
<dbReference type="HOGENOM" id="CLU_049744_2_0_1"/>
<dbReference type="OrthoDB" id="2395160at2759"/>
<dbReference type="InParanoid" id="A0A0C3EN04"/>
<proteinExistence type="predicted"/>
<dbReference type="Pfam" id="PF21294">
    <property type="entry name" value="Polysacc_lyase_14"/>
    <property type="match status" value="1"/>
</dbReference>
<dbReference type="InterPro" id="IPR048958">
    <property type="entry name" value="Polysacc_lyase_14"/>
</dbReference>
<organism evidence="2 3">
    <name type="scientific">Scleroderma citrinum Foug A</name>
    <dbReference type="NCBI Taxonomy" id="1036808"/>
    <lineage>
        <taxon>Eukaryota</taxon>
        <taxon>Fungi</taxon>
        <taxon>Dikarya</taxon>
        <taxon>Basidiomycota</taxon>
        <taxon>Agaricomycotina</taxon>
        <taxon>Agaricomycetes</taxon>
        <taxon>Agaricomycetidae</taxon>
        <taxon>Boletales</taxon>
        <taxon>Sclerodermatineae</taxon>
        <taxon>Sclerodermataceae</taxon>
        <taxon>Scleroderma</taxon>
    </lineage>
</organism>
<keyword evidence="2" id="KW-0456">Lyase</keyword>
<evidence type="ECO:0000259" key="1">
    <source>
        <dbReference type="Pfam" id="PF21294"/>
    </source>
</evidence>
<feature type="domain" description="Polysaccharide lyase 14" evidence="1">
    <location>
        <begin position="81"/>
        <end position="287"/>
    </location>
</feature>
<dbReference type="STRING" id="1036808.A0A0C3EN04"/>